<comment type="caution">
    <text evidence="6">The sequence shown here is derived from an EMBL/GenBank/DDBJ whole genome shotgun (WGS) entry which is preliminary data.</text>
</comment>
<keyword evidence="5" id="KW-0539">Nucleus</keyword>
<dbReference type="PANTHER" id="PTHR17204:SF26">
    <property type="entry name" value="PRE-MRNA-PROCESSING FACTOR 39-2"/>
    <property type="match status" value="1"/>
</dbReference>
<dbReference type="GO" id="GO:0005685">
    <property type="term" value="C:U1 snRNP"/>
    <property type="evidence" value="ECO:0007669"/>
    <property type="project" value="TreeGrafter"/>
</dbReference>
<dbReference type="GO" id="GO:0000395">
    <property type="term" value="P:mRNA 5'-splice site recognition"/>
    <property type="evidence" value="ECO:0007669"/>
    <property type="project" value="TreeGrafter"/>
</dbReference>
<evidence type="ECO:0000256" key="2">
    <source>
        <dbReference type="ARBA" id="ARBA00022664"/>
    </source>
</evidence>
<evidence type="ECO:0000313" key="7">
    <source>
        <dbReference type="Proteomes" id="UP001454036"/>
    </source>
</evidence>
<evidence type="ECO:0000256" key="4">
    <source>
        <dbReference type="ARBA" id="ARBA00023187"/>
    </source>
</evidence>
<dbReference type="PANTHER" id="PTHR17204">
    <property type="entry name" value="PRE-MRNA PROCESSING PROTEIN PRP39-RELATED"/>
    <property type="match status" value="1"/>
</dbReference>
<organism evidence="6 7">
    <name type="scientific">Lithospermum erythrorhizon</name>
    <name type="common">Purple gromwell</name>
    <name type="synonym">Lithospermum officinale var. erythrorhizon</name>
    <dbReference type="NCBI Taxonomy" id="34254"/>
    <lineage>
        <taxon>Eukaryota</taxon>
        <taxon>Viridiplantae</taxon>
        <taxon>Streptophyta</taxon>
        <taxon>Embryophyta</taxon>
        <taxon>Tracheophyta</taxon>
        <taxon>Spermatophyta</taxon>
        <taxon>Magnoliopsida</taxon>
        <taxon>eudicotyledons</taxon>
        <taxon>Gunneridae</taxon>
        <taxon>Pentapetalae</taxon>
        <taxon>asterids</taxon>
        <taxon>lamiids</taxon>
        <taxon>Boraginales</taxon>
        <taxon>Boraginaceae</taxon>
        <taxon>Boraginoideae</taxon>
        <taxon>Lithospermeae</taxon>
        <taxon>Lithospermum</taxon>
    </lineage>
</organism>
<reference evidence="6 7" key="1">
    <citation type="submission" date="2024-01" db="EMBL/GenBank/DDBJ databases">
        <title>The complete chloroplast genome sequence of Lithospermum erythrorhizon: insights into the phylogenetic relationship among Boraginaceae species and the maternal lineages of purple gromwells.</title>
        <authorList>
            <person name="Okada T."/>
            <person name="Watanabe K."/>
        </authorList>
    </citation>
    <scope>NUCLEOTIDE SEQUENCE [LARGE SCALE GENOMIC DNA]</scope>
</reference>
<protein>
    <submittedName>
        <fullName evidence="6">Uncharacterized protein</fullName>
    </submittedName>
</protein>
<sequence>MEKRRGHPLAIFALDRDTVLFPKSQDVPQIHLFSAQFKERIGDIKGAHHAYHLLMGYDEFVEYVVRQANIEKRIRLQRYSVYEKALETAVEQQ</sequence>
<comment type="subcellular location">
    <subcellularLocation>
        <location evidence="1">Nucleus</location>
    </subcellularLocation>
</comment>
<gene>
    <name evidence="6" type="ORF">LIER_28819</name>
</gene>
<proteinExistence type="predicted"/>
<dbReference type="AlphaFoldDB" id="A0AAV3RK86"/>
<accession>A0AAV3RK86</accession>
<evidence type="ECO:0000313" key="6">
    <source>
        <dbReference type="EMBL" id="GAA0175696.1"/>
    </source>
</evidence>
<dbReference type="GO" id="GO:0000243">
    <property type="term" value="C:commitment complex"/>
    <property type="evidence" value="ECO:0007669"/>
    <property type="project" value="TreeGrafter"/>
</dbReference>
<keyword evidence="4" id="KW-0508">mRNA splicing</keyword>
<evidence type="ECO:0000256" key="5">
    <source>
        <dbReference type="ARBA" id="ARBA00023242"/>
    </source>
</evidence>
<keyword evidence="3" id="KW-0677">Repeat</keyword>
<dbReference type="Proteomes" id="UP001454036">
    <property type="component" value="Unassembled WGS sequence"/>
</dbReference>
<name>A0AAV3RK86_LITER</name>
<dbReference type="GO" id="GO:0071004">
    <property type="term" value="C:U2-type prespliceosome"/>
    <property type="evidence" value="ECO:0007669"/>
    <property type="project" value="TreeGrafter"/>
</dbReference>
<keyword evidence="2" id="KW-0507">mRNA processing</keyword>
<evidence type="ECO:0000256" key="1">
    <source>
        <dbReference type="ARBA" id="ARBA00004123"/>
    </source>
</evidence>
<keyword evidence="7" id="KW-1185">Reference proteome</keyword>
<dbReference type="EMBL" id="BAABME010009723">
    <property type="protein sequence ID" value="GAA0175696.1"/>
    <property type="molecule type" value="Genomic_DNA"/>
</dbReference>
<dbReference type="GO" id="GO:0030627">
    <property type="term" value="F:pre-mRNA 5'-splice site binding"/>
    <property type="evidence" value="ECO:0007669"/>
    <property type="project" value="TreeGrafter"/>
</dbReference>
<evidence type="ECO:0000256" key="3">
    <source>
        <dbReference type="ARBA" id="ARBA00022737"/>
    </source>
</evidence>